<dbReference type="Proteomes" id="UP000187012">
    <property type="component" value="Unassembled WGS sequence"/>
</dbReference>
<evidence type="ECO:0000313" key="2">
    <source>
        <dbReference type="Proteomes" id="UP000187012"/>
    </source>
</evidence>
<organism evidence="1 2">
    <name type="scientific">Paraburkholderia ribeironis</name>
    <dbReference type="NCBI Taxonomy" id="1247936"/>
    <lineage>
        <taxon>Bacteria</taxon>
        <taxon>Pseudomonadati</taxon>
        <taxon>Pseudomonadota</taxon>
        <taxon>Betaproteobacteria</taxon>
        <taxon>Burkholderiales</taxon>
        <taxon>Burkholderiaceae</taxon>
        <taxon>Paraburkholderia</taxon>
    </lineage>
</organism>
<proteinExistence type="predicted"/>
<sequence>MDSIPGVSMWAIFMNGVRGHLTIESLSNGVVIGTIGDSENVTQPLEPVSGATTPTWKQNAKQFQFARTLQDGEVQTFTGYLDDFDAAVSDDVRVDGQTPRATLAGTFTASRYEDRAEFGWFAFLLRLG</sequence>
<keyword evidence="2" id="KW-1185">Reference proteome</keyword>
<protein>
    <submittedName>
        <fullName evidence="1">Uncharacterized protein</fullName>
    </submittedName>
</protein>
<dbReference type="RefSeq" id="WP_094782276.1">
    <property type="nucleotide sequence ID" value="NZ_CYGX02000063.1"/>
</dbReference>
<accession>A0A1N7SFQ9</accession>
<dbReference type="EMBL" id="CYGX02000063">
    <property type="protein sequence ID" value="SIT46217.1"/>
    <property type="molecule type" value="Genomic_DNA"/>
</dbReference>
<dbReference type="AlphaFoldDB" id="A0A1N7SFQ9"/>
<gene>
    <name evidence="1" type="ORF">BN2475_630057</name>
</gene>
<name>A0A1N7SFQ9_9BURK</name>
<reference evidence="1 2" key="1">
    <citation type="submission" date="2016-12" db="EMBL/GenBank/DDBJ databases">
        <authorList>
            <person name="Song W.-J."/>
            <person name="Kurnit D.M."/>
        </authorList>
    </citation>
    <scope>NUCLEOTIDE SEQUENCE [LARGE SCALE GENOMIC DNA]</scope>
    <source>
        <strain evidence="1 2">STM7296</strain>
    </source>
</reference>
<evidence type="ECO:0000313" key="1">
    <source>
        <dbReference type="EMBL" id="SIT46217.1"/>
    </source>
</evidence>